<dbReference type="PROSITE" id="PS50222">
    <property type="entry name" value="EF_HAND_2"/>
    <property type="match status" value="1"/>
</dbReference>
<organism evidence="3 4">
    <name type="scientific">Acidovorax delafieldii 2AN</name>
    <dbReference type="NCBI Taxonomy" id="573060"/>
    <lineage>
        <taxon>Bacteria</taxon>
        <taxon>Pseudomonadati</taxon>
        <taxon>Pseudomonadota</taxon>
        <taxon>Betaproteobacteria</taxon>
        <taxon>Burkholderiales</taxon>
        <taxon>Comamonadaceae</taxon>
        <taxon>Acidovorax</taxon>
    </lineage>
</organism>
<dbReference type="GO" id="GO:0005509">
    <property type="term" value="F:calcium ion binding"/>
    <property type="evidence" value="ECO:0007669"/>
    <property type="project" value="InterPro"/>
</dbReference>
<dbReference type="InterPro" id="IPR002048">
    <property type="entry name" value="EF_hand_dom"/>
</dbReference>
<feature type="domain" description="EF-hand" evidence="2">
    <location>
        <begin position="105"/>
        <end position="136"/>
    </location>
</feature>
<keyword evidence="4" id="KW-1185">Reference proteome</keyword>
<dbReference type="PROSITE" id="PS00018">
    <property type="entry name" value="EF_HAND_1"/>
    <property type="match status" value="1"/>
</dbReference>
<evidence type="ECO:0000256" key="1">
    <source>
        <dbReference type="SAM" id="MobiDB-lite"/>
    </source>
</evidence>
<evidence type="ECO:0000313" key="3">
    <source>
        <dbReference type="EMBL" id="EER59143.1"/>
    </source>
</evidence>
<evidence type="ECO:0000313" key="4">
    <source>
        <dbReference type="Proteomes" id="UP000003856"/>
    </source>
</evidence>
<evidence type="ECO:0000259" key="2">
    <source>
        <dbReference type="PROSITE" id="PS50222"/>
    </source>
</evidence>
<feature type="compositionally biased region" description="Basic and acidic residues" evidence="1">
    <location>
        <begin position="118"/>
        <end position="136"/>
    </location>
</feature>
<dbReference type="Gene3D" id="1.10.238.10">
    <property type="entry name" value="EF-hand"/>
    <property type="match status" value="1"/>
</dbReference>
<feature type="region of interest" description="Disordered" evidence="1">
    <location>
        <begin position="117"/>
        <end position="136"/>
    </location>
</feature>
<dbReference type="EMBL" id="ACQT01000158">
    <property type="protein sequence ID" value="EER59143.1"/>
    <property type="molecule type" value="Genomic_DNA"/>
</dbReference>
<feature type="region of interest" description="Disordered" evidence="1">
    <location>
        <begin position="49"/>
        <end position="89"/>
    </location>
</feature>
<dbReference type="InterPro" id="IPR018247">
    <property type="entry name" value="EF_Hand_1_Ca_BS"/>
</dbReference>
<dbReference type="AlphaFoldDB" id="C5T8Q5"/>
<feature type="compositionally biased region" description="Low complexity" evidence="1">
    <location>
        <begin position="49"/>
        <end position="62"/>
    </location>
</feature>
<dbReference type="InterPro" id="IPR011992">
    <property type="entry name" value="EF-hand-dom_pair"/>
</dbReference>
<gene>
    <name evidence="3" type="ORF">AcdelDRAFT_3285</name>
</gene>
<dbReference type="PATRIC" id="fig|573060.9.peg.1742"/>
<dbReference type="Proteomes" id="UP000003856">
    <property type="component" value="Unassembled WGS sequence"/>
</dbReference>
<accession>C5T8Q5</accession>
<feature type="compositionally biased region" description="Polar residues" evidence="1">
    <location>
        <begin position="67"/>
        <end position="86"/>
    </location>
</feature>
<comment type="caution">
    <text evidence="3">The sequence shown here is derived from an EMBL/GenBank/DDBJ whole genome shotgun (WGS) entry which is preliminary data.</text>
</comment>
<dbReference type="SUPFAM" id="SSF47473">
    <property type="entry name" value="EF-hand"/>
    <property type="match status" value="1"/>
</dbReference>
<sequence length="136" mass="14055">MLRCNETLFNFDGALHPMKATQRRTSAFDARSVLLFTALSLGGGAALQAQTAPAAAHKAQGGPSFGPATSSPNVTTGPSMGNSTASAFERADVNADGKLSAQEAATLPAIANRFQQLDTDHDGSLSRTEFEKGAKS</sequence>
<reference evidence="3 4" key="1">
    <citation type="submission" date="2009-05" db="EMBL/GenBank/DDBJ databases">
        <title>The draft genome of Acidovorax delafieldii 2AN.</title>
        <authorList>
            <consortium name="US DOE Joint Genome Institute (JGI-PGF)"/>
            <person name="Lucas S."/>
            <person name="Copeland A."/>
            <person name="Lapidus A."/>
            <person name="Glavina del Rio T."/>
            <person name="Tice H."/>
            <person name="Bruce D."/>
            <person name="Goodwin L."/>
            <person name="Pitluck S."/>
            <person name="Larimer F."/>
            <person name="Land M.L."/>
            <person name="Hauser L."/>
            <person name="Shelobolina E.S."/>
            <person name="Picardal F."/>
            <person name="Roden E."/>
            <person name="Emerson D."/>
        </authorList>
    </citation>
    <scope>NUCLEOTIDE SEQUENCE [LARGE SCALE GENOMIC DNA]</scope>
    <source>
        <strain evidence="3 4">2AN</strain>
    </source>
</reference>
<name>C5T8Q5_ACIDE</name>
<dbReference type="Pfam" id="PF13202">
    <property type="entry name" value="EF-hand_5"/>
    <property type="match status" value="2"/>
</dbReference>
<proteinExistence type="predicted"/>
<protein>
    <submittedName>
        <fullName evidence="3">Calcium-binding EF-hand-containing protein</fullName>
    </submittedName>
</protein>